<comment type="caution">
    <text evidence="2">The sequence shown here is derived from an EMBL/GenBank/DDBJ whole genome shotgun (WGS) entry which is preliminary data.</text>
</comment>
<sequence length="107" mass="12019">MQPKELQLSHQCPERRPAAFQKWYIKGADAEHGAARCGNTLPGYWAQALPRTGLHVPGKTKNLSPTKKAAVHRYMCHSEAVASKFYVPLSTEEGPDEEEEEDVQEEE</sequence>
<evidence type="ECO:0000313" key="2">
    <source>
        <dbReference type="EMBL" id="KAG9273594.1"/>
    </source>
</evidence>
<feature type="region of interest" description="Disordered" evidence="1">
    <location>
        <begin position="87"/>
        <end position="107"/>
    </location>
</feature>
<dbReference type="AlphaFoldDB" id="A0A8T2LRR8"/>
<protein>
    <submittedName>
        <fullName evidence="2">Neurofilament medium polypeptide-like</fullName>
    </submittedName>
</protein>
<gene>
    <name evidence="2" type="ORF">AMEX_G12770</name>
</gene>
<dbReference type="EMBL" id="JAICCE010000009">
    <property type="protein sequence ID" value="KAG9273594.1"/>
    <property type="molecule type" value="Genomic_DNA"/>
</dbReference>
<evidence type="ECO:0000313" key="3">
    <source>
        <dbReference type="Proteomes" id="UP000752171"/>
    </source>
</evidence>
<evidence type="ECO:0000256" key="1">
    <source>
        <dbReference type="SAM" id="MobiDB-lite"/>
    </source>
</evidence>
<dbReference type="Proteomes" id="UP000752171">
    <property type="component" value="Unassembled WGS sequence"/>
</dbReference>
<feature type="compositionally biased region" description="Acidic residues" evidence="1">
    <location>
        <begin position="93"/>
        <end position="107"/>
    </location>
</feature>
<organism evidence="2 3">
    <name type="scientific">Astyanax mexicanus</name>
    <name type="common">Blind cave fish</name>
    <name type="synonym">Astyanax fasciatus mexicanus</name>
    <dbReference type="NCBI Taxonomy" id="7994"/>
    <lineage>
        <taxon>Eukaryota</taxon>
        <taxon>Metazoa</taxon>
        <taxon>Chordata</taxon>
        <taxon>Craniata</taxon>
        <taxon>Vertebrata</taxon>
        <taxon>Euteleostomi</taxon>
        <taxon>Actinopterygii</taxon>
        <taxon>Neopterygii</taxon>
        <taxon>Teleostei</taxon>
        <taxon>Ostariophysi</taxon>
        <taxon>Characiformes</taxon>
        <taxon>Characoidei</taxon>
        <taxon>Acestrorhamphidae</taxon>
        <taxon>Acestrorhamphinae</taxon>
        <taxon>Astyanax</taxon>
    </lineage>
</organism>
<reference evidence="2 3" key="1">
    <citation type="submission" date="2021-07" db="EMBL/GenBank/DDBJ databases">
        <authorList>
            <person name="Imarazene B."/>
            <person name="Zahm M."/>
            <person name="Klopp C."/>
            <person name="Cabau C."/>
            <person name="Beille S."/>
            <person name="Jouanno E."/>
            <person name="Castinel A."/>
            <person name="Lluch J."/>
            <person name="Gil L."/>
            <person name="Kuchtly C."/>
            <person name="Lopez Roques C."/>
            <person name="Donnadieu C."/>
            <person name="Parrinello H."/>
            <person name="Journot L."/>
            <person name="Du K."/>
            <person name="Schartl M."/>
            <person name="Retaux S."/>
            <person name="Guiguen Y."/>
        </authorList>
    </citation>
    <scope>NUCLEOTIDE SEQUENCE [LARGE SCALE GENOMIC DNA]</scope>
    <source>
        <strain evidence="2">Pach_M1</strain>
        <tissue evidence="2">Testis</tissue>
    </source>
</reference>
<accession>A0A8T2LRR8</accession>
<proteinExistence type="predicted"/>
<name>A0A8T2LRR8_ASTMX</name>